<name>A0A0V1PTW5_9ASCO</name>
<dbReference type="Proteomes" id="UP000054251">
    <property type="component" value="Unassembled WGS sequence"/>
</dbReference>
<accession>A0A0V1PTW5</accession>
<evidence type="ECO:0000313" key="2">
    <source>
        <dbReference type="Proteomes" id="UP000054251"/>
    </source>
</evidence>
<gene>
    <name evidence="1" type="ORF">AC631_04553</name>
</gene>
<protein>
    <submittedName>
        <fullName evidence="1">Uncharacterized protein</fullName>
    </submittedName>
</protein>
<dbReference type="EMBL" id="LMYN01000126">
    <property type="protein sequence ID" value="KRZ99677.1"/>
    <property type="molecule type" value="Genomic_DNA"/>
</dbReference>
<dbReference type="GeneID" id="26841562"/>
<keyword evidence="2" id="KW-1185">Reference proteome</keyword>
<dbReference type="OrthoDB" id="3980909at2759"/>
<reference evidence="1 2" key="1">
    <citation type="submission" date="2015-11" db="EMBL/GenBank/DDBJ databases">
        <title>The genome of Debaryomyces fabryi.</title>
        <authorList>
            <person name="Tafer H."/>
            <person name="Lopandic K."/>
        </authorList>
    </citation>
    <scope>NUCLEOTIDE SEQUENCE [LARGE SCALE GENOMIC DNA]</scope>
    <source>
        <strain evidence="1 2">CBS 789</strain>
    </source>
</reference>
<dbReference type="AlphaFoldDB" id="A0A0V1PTW5"/>
<sequence>MTIRKSARTRTLTEKVKPIRQTTNSLEHTAKKRKLNVEEDADKIDPVEKLLSLTNLNNDILNVDEPSPVNYMNIASNNSTEQISLNFTKILNDNLRAYYSRLNKNPLEVYNDNSTFGLLNKQPTAKVDHETAPKHFDVPFFKKVNFNSNSKSYTFDEYLAYDDLTDTDESDEDKSPITPISLPPPLNGKMSFHYRHNDNLNLSLNEHPGSEPQDICKILNKNCLISGKASEMVGTGNFMINDFFL</sequence>
<dbReference type="RefSeq" id="XP_015465780.1">
    <property type="nucleotide sequence ID" value="XM_015613382.1"/>
</dbReference>
<comment type="caution">
    <text evidence="1">The sequence shown here is derived from an EMBL/GenBank/DDBJ whole genome shotgun (WGS) entry which is preliminary data.</text>
</comment>
<proteinExistence type="predicted"/>
<evidence type="ECO:0000313" key="1">
    <source>
        <dbReference type="EMBL" id="KRZ99677.1"/>
    </source>
</evidence>
<organism evidence="1 2">
    <name type="scientific">Debaryomyces fabryi</name>
    <dbReference type="NCBI Taxonomy" id="58627"/>
    <lineage>
        <taxon>Eukaryota</taxon>
        <taxon>Fungi</taxon>
        <taxon>Dikarya</taxon>
        <taxon>Ascomycota</taxon>
        <taxon>Saccharomycotina</taxon>
        <taxon>Pichiomycetes</taxon>
        <taxon>Debaryomycetaceae</taxon>
        <taxon>Debaryomyces</taxon>
    </lineage>
</organism>